<dbReference type="Proteomes" id="UP001324380">
    <property type="component" value="Chromosome"/>
</dbReference>
<evidence type="ECO:0000256" key="6">
    <source>
        <dbReference type="ARBA" id="ARBA00022989"/>
    </source>
</evidence>
<gene>
    <name evidence="10" type="ORF">SNE25_29010</name>
</gene>
<dbReference type="InterPro" id="IPR038731">
    <property type="entry name" value="RgtA/B/C-like"/>
</dbReference>
<keyword evidence="3 10" id="KW-0328">Glycosyltransferase</keyword>
<name>A0ABZ0TMM2_9SPHI</name>
<dbReference type="PANTHER" id="PTHR33908">
    <property type="entry name" value="MANNOSYLTRANSFERASE YKCB-RELATED"/>
    <property type="match status" value="1"/>
</dbReference>
<feature type="transmembrane region" description="Helical" evidence="8">
    <location>
        <begin position="363"/>
        <end position="383"/>
    </location>
</feature>
<evidence type="ECO:0000256" key="3">
    <source>
        <dbReference type="ARBA" id="ARBA00022676"/>
    </source>
</evidence>
<keyword evidence="11" id="KW-1185">Reference proteome</keyword>
<keyword evidence="7 8" id="KW-0472">Membrane</keyword>
<accession>A0ABZ0TMM2</accession>
<evidence type="ECO:0000313" key="10">
    <source>
        <dbReference type="EMBL" id="WPU93363.1"/>
    </source>
</evidence>
<dbReference type="RefSeq" id="WP_321562499.1">
    <property type="nucleotide sequence ID" value="NZ_CP139558.1"/>
</dbReference>
<evidence type="ECO:0000256" key="5">
    <source>
        <dbReference type="ARBA" id="ARBA00022692"/>
    </source>
</evidence>
<evidence type="ECO:0000256" key="1">
    <source>
        <dbReference type="ARBA" id="ARBA00004651"/>
    </source>
</evidence>
<keyword evidence="2" id="KW-1003">Cell membrane</keyword>
<evidence type="ECO:0000256" key="8">
    <source>
        <dbReference type="SAM" id="Phobius"/>
    </source>
</evidence>
<feature type="domain" description="Glycosyltransferase RgtA/B/C/D-like" evidence="9">
    <location>
        <begin position="66"/>
        <end position="225"/>
    </location>
</feature>
<evidence type="ECO:0000313" key="11">
    <source>
        <dbReference type="Proteomes" id="UP001324380"/>
    </source>
</evidence>
<feature type="transmembrane region" description="Helical" evidence="8">
    <location>
        <begin position="389"/>
        <end position="407"/>
    </location>
</feature>
<comment type="subcellular location">
    <subcellularLocation>
        <location evidence="1">Cell membrane</location>
        <topology evidence="1">Multi-pass membrane protein</topology>
    </subcellularLocation>
</comment>
<protein>
    <submittedName>
        <fullName evidence="10">Glycosyltransferase family 39 protein</fullName>
        <ecNumber evidence="10">2.4.-.-</ecNumber>
    </submittedName>
</protein>
<dbReference type="Pfam" id="PF13231">
    <property type="entry name" value="PMT_2"/>
    <property type="match status" value="1"/>
</dbReference>
<reference evidence="10 11" key="1">
    <citation type="submission" date="2023-11" db="EMBL/GenBank/DDBJ databases">
        <title>Analysis of the Genomes of Mucilaginibacter gossypii cycad 4 and M. sabulilitoris SNA2: microbes with the potential for plant growth promotion.</title>
        <authorList>
            <person name="Hirsch A.M."/>
            <person name="Humm E."/>
            <person name="Rubbi M."/>
            <person name="Del Vecchio G."/>
            <person name="Ha S.M."/>
            <person name="Pellegrini M."/>
            <person name="Gunsalus R.P."/>
        </authorList>
    </citation>
    <scope>NUCLEOTIDE SEQUENCE [LARGE SCALE GENOMIC DNA]</scope>
    <source>
        <strain evidence="10 11">SNA2</strain>
    </source>
</reference>
<keyword evidence="4 10" id="KW-0808">Transferase</keyword>
<dbReference type="GO" id="GO:0016757">
    <property type="term" value="F:glycosyltransferase activity"/>
    <property type="evidence" value="ECO:0007669"/>
    <property type="project" value="UniProtKB-KW"/>
</dbReference>
<feature type="transmembrane region" description="Helical" evidence="8">
    <location>
        <begin position="311"/>
        <end position="327"/>
    </location>
</feature>
<feature type="transmembrane region" description="Helical" evidence="8">
    <location>
        <begin position="167"/>
        <end position="198"/>
    </location>
</feature>
<dbReference type="InterPro" id="IPR050297">
    <property type="entry name" value="LipidA_mod_glycosyltrf_83"/>
</dbReference>
<keyword evidence="6 8" id="KW-1133">Transmembrane helix</keyword>
<feature type="transmembrane region" description="Helical" evidence="8">
    <location>
        <begin position="13"/>
        <end position="34"/>
    </location>
</feature>
<feature type="transmembrane region" description="Helical" evidence="8">
    <location>
        <begin position="70"/>
        <end position="89"/>
    </location>
</feature>
<evidence type="ECO:0000256" key="2">
    <source>
        <dbReference type="ARBA" id="ARBA00022475"/>
    </source>
</evidence>
<organism evidence="10 11">
    <name type="scientific">Mucilaginibacter sabulilitoris</name>
    <dbReference type="NCBI Taxonomy" id="1173583"/>
    <lineage>
        <taxon>Bacteria</taxon>
        <taxon>Pseudomonadati</taxon>
        <taxon>Bacteroidota</taxon>
        <taxon>Sphingobacteriia</taxon>
        <taxon>Sphingobacteriales</taxon>
        <taxon>Sphingobacteriaceae</taxon>
        <taxon>Mucilaginibacter</taxon>
    </lineage>
</organism>
<feature type="transmembrane region" description="Helical" evidence="8">
    <location>
        <begin position="419"/>
        <end position="441"/>
    </location>
</feature>
<sequence length="562" mass="64595">MDQPDTAANQTKWLYLFIGMAIIINFSSLFITIIGPDGNLYAVIAKNMVQRNNYADLFAWRSDWLDKPHFPFWVTALFFKCFGFTTWAYKLPGVLFMMMGAVYTYHFAKHLYNKQIAVWAVLILLTAQHFVLSSNDVRAEPYLTGLIIAAVYHFYKAHTRNNFWQLLLASLFTACAIMTKGMFALITIGGAVVGHLLITRQWKQLFHWRWLLATLLILVFIMPEIWCLYKQFDLHPEKLVFGRHGVSGVKFFFWDSQFGRFFNTGPIKGHGDPSFFIHTTLWAFLPWSLLLFAAIFWFIKKGIKNVQAQEWYCICGSMLTFLLFSASKFQLPHYIVIVFPFFAIITAQYLYQLTSAKSVKTVHSAQIIVVSLMLMVIAALQYFYQPETLNWFTGLIILTPLILLLFLPAKIATGMQRIIFFTLLAAFSVDLYLNLCFYPSLLHYQAGSEAAMWINKNNPQKLPVYIANGMFHDDMNFYLDAHVTEINPDGTASIPRPFLIYTNPDVVHNFAVKGWQCQVLKTFKSYPVTRLKPTFLNKATRAKELGEQQVVLLTPPASSGRL</sequence>
<dbReference type="EC" id="2.4.-.-" evidence="10"/>
<feature type="transmembrane region" description="Helical" evidence="8">
    <location>
        <begin position="275"/>
        <end position="299"/>
    </location>
</feature>
<keyword evidence="5 8" id="KW-0812">Transmembrane</keyword>
<dbReference type="PANTHER" id="PTHR33908:SF3">
    <property type="entry name" value="UNDECAPRENYL PHOSPHATE-ALPHA-4-AMINO-4-DEOXY-L-ARABINOSE ARABINOSYL TRANSFERASE"/>
    <property type="match status" value="1"/>
</dbReference>
<feature type="transmembrane region" description="Helical" evidence="8">
    <location>
        <begin position="116"/>
        <end position="132"/>
    </location>
</feature>
<evidence type="ECO:0000259" key="9">
    <source>
        <dbReference type="Pfam" id="PF13231"/>
    </source>
</evidence>
<feature type="transmembrane region" description="Helical" evidence="8">
    <location>
        <begin position="210"/>
        <end position="229"/>
    </location>
</feature>
<dbReference type="EMBL" id="CP139558">
    <property type="protein sequence ID" value="WPU93363.1"/>
    <property type="molecule type" value="Genomic_DNA"/>
</dbReference>
<evidence type="ECO:0000256" key="7">
    <source>
        <dbReference type="ARBA" id="ARBA00023136"/>
    </source>
</evidence>
<proteinExistence type="predicted"/>
<evidence type="ECO:0000256" key="4">
    <source>
        <dbReference type="ARBA" id="ARBA00022679"/>
    </source>
</evidence>
<feature type="transmembrane region" description="Helical" evidence="8">
    <location>
        <begin position="333"/>
        <end position="351"/>
    </location>
</feature>